<dbReference type="AlphaFoldDB" id="A0A8J3QJ07"/>
<reference evidence="1" key="1">
    <citation type="submission" date="2021-01" db="EMBL/GenBank/DDBJ databases">
        <title>Whole genome shotgun sequence of Rhizocola hellebori NBRC 109834.</title>
        <authorList>
            <person name="Komaki H."/>
            <person name="Tamura T."/>
        </authorList>
    </citation>
    <scope>NUCLEOTIDE SEQUENCE</scope>
    <source>
        <strain evidence="1">NBRC 109834</strain>
    </source>
</reference>
<accession>A0A8J3QJ07</accession>
<gene>
    <name evidence="1" type="ORF">Rhe02_83800</name>
</gene>
<protein>
    <submittedName>
        <fullName evidence="1">Uncharacterized protein</fullName>
    </submittedName>
</protein>
<evidence type="ECO:0000313" key="2">
    <source>
        <dbReference type="Proteomes" id="UP000612899"/>
    </source>
</evidence>
<keyword evidence="2" id="KW-1185">Reference proteome</keyword>
<name>A0A8J3QJ07_9ACTN</name>
<dbReference type="EMBL" id="BONY01000090">
    <property type="protein sequence ID" value="GIH10313.1"/>
    <property type="molecule type" value="Genomic_DNA"/>
</dbReference>
<sequence length="64" mass="7106">MTDLGPHTIQLRLVGTVKNIAFWLRLLDELGYVHHVSEPQPGRGQQIRVYATVSRRAPLAGGKS</sequence>
<dbReference type="Proteomes" id="UP000612899">
    <property type="component" value="Unassembled WGS sequence"/>
</dbReference>
<evidence type="ECO:0000313" key="1">
    <source>
        <dbReference type="EMBL" id="GIH10313.1"/>
    </source>
</evidence>
<comment type="caution">
    <text evidence="1">The sequence shown here is derived from an EMBL/GenBank/DDBJ whole genome shotgun (WGS) entry which is preliminary data.</text>
</comment>
<organism evidence="1 2">
    <name type="scientific">Rhizocola hellebori</name>
    <dbReference type="NCBI Taxonomy" id="1392758"/>
    <lineage>
        <taxon>Bacteria</taxon>
        <taxon>Bacillati</taxon>
        <taxon>Actinomycetota</taxon>
        <taxon>Actinomycetes</taxon>
        <taxon>Micromonosporales</taxon>
        <taxon>Micromonosporaceae</taxon>
        <taxon>Rhizocola</taxon>
    </lineage>
</organism>
<proteinExistence type="predicted"/>